<reference evidence="1 2" key="1">
    <citation type="submission" date="2021-06" db="EMBL/GenBank/DDBJ databases">
        <title>Genome sequence of Babesia caballi.</title>
        <authorList>
            <person name="Yamagishi J."/>
            <person name="Kidaka T."/>
            <person name="Ochi A."/>
        </authorList>
    </citation>
    <scope>NUCLEOTIDE SEQUENCE [LARGE SCALE GENOMIC DNA]</scope>
    <source>
        <strain evidence="1">USDA-D6B2</strain>
    </source>
</reference>
<gene>
    <name evidence="1" type="ORF">BcabD6B2_21010</name>
</gene>
<protein>
    <submittedName>
        <fullName evidence="1">Oligopeptide transport ATP-binding protein, putative</fullName>
    </submittedName>
</protein>
<dbReference type="GeneID" id="94194147"/>
<keyword evidence="1" id="KW-0547">Nucleotide-binding</keyword>
<sequence>MHALPVHVARDNLEIARKNHEGGGGHGRVLVEPAPGDGKTAERGNPAVVLKDQLKHINVNGAEHVLQRPDVEVVQNVLTRTEVLLRRRAGDLAGSLAGALRSAGDLRVGELEALLEFGLGGEEELVERGEVLLAEVVEGHEPRGVLEVAEHLAVARLGDGVQEVEVAELAQVGAPQVLRDGARRRGAGAGARLGELHGEALEEPVELPDVGSQVAVQPRLEDEKVHGDAADAEQRLAGLAGVGRAVVREELADAVLQADAGLEHLGDGGLDVVVVALAPVGLDEHVDLAVGGGGDAAAPDEGREAGALVEGALEAGQAVGGQLDLGAEALDVGLLVGDDGGPHAEVDFVAHLVVDLVELVGELVAVELAQLVADEAVVEYDVSEVVELLGHVRAVVLEGATARGVCAHSFKALQLPDAVDDVAGLVGQHLLVLALDELEEPPEALELERLDLGDVAGDGDVVLFELGDPGEQDAGQAVLELGRVDSAIELRAAVEVLILDQVAESADQRLGGARFGLVVLFQLLDVGDLGVEGGAEDRLAVDFDVDLARDASYSEGAREHRVFFARLCLLQGCDSVPGDDDEVLYSDDAVGLVVDAHDPGEVVAPCAYVGKGVGHHVAVLVGQVHVDFVEQAVLLQVSQGVLSTSVCFFSPVLVGQSD</sequence>
<organism evidence="1 2">
    <name type="scientific">Babesia caballi</name>
    <dbReference type="NCBI Taxonomy" id="5871"/>
    <lineage>
        <taxon>Eukaryota</taxon>
        <taxon>Sar</taxon>
        <taxon>Alveolata</taxon>
        <taxon>Apicomplexa</taxon>
        <taxon>Aconoidasida</taxon>
        <taxon>Piroplasmida</taxon>
        <taxon>Babesiidae</taxon>
        <taxon>Babesia</taxon>
    </lineage>
</organism>
<keyword evidence="2" id="KW-1185">Reference proteome</keyword>
<accession>A0AAV4LUB1</accession>
<evidence type="ECO:0000313" key="1">
    <source>
        <dbReference type="EMBL" id="GIX62666.1"/>
    </source>
</evidence>
<keyword evidence="1" id="KW-0067">ATP-binding</keyword>
<proteinExistence type="predicted"/>
<name>A0AAV4LUB1_BABCB</name>
<evidence type="ECO:0000313" key="2">
    <source>
        <dbReference type="Proteomes" id="UP001497744"/>
    </source>
</evidence>
<dbReference type="RefSeq" id="XP_067714735.1">
    <property type="nucleotide sequence ID" value="XM_067858634.1"/>
</dbReference>
<comment type="caution">
    <text evidence="1">The sequence shown here is derived from an EMBL/GenBank/DDBJ whole genome shotgun (WGS) entry which is preliminary data.</text>
</comment>
<dbReference type="GO" id="GO:0005524">
    <property type="term" value="F:ATP binding"/>
    <property type="evidence" value="ECO:0007669"/>
    <property type="project" value="UniProtKB-KW"/>
</dbReference>
<dbReference type="Proteomes" id="UP001497744">
    <property type="component" value="Unassembled WGS sequence"/>
</dbReference>
<dbReference type="EMBL" id="BPLF01000002">
    <property type="protein sequence ID" value="GIX62666.1"/>
    <property type="molecule type" value="Genomic_DNA"/>
</dbReference>
<dbReference type="AlphaFoldDB" id="A0AAV4LUB1"/>